<keyword evidence="11 15" id="KW-1133">Transmembrane helix</keyword>
<evidence type="ECO:0000256" key="14">
    <source>
        <dbReference type="ARBA" id="ARBA00045720"/>
    </source>
</evidence>
<dbReference type="AlphaFoldDB" id="A0A2K2HAZ0"/>
<feature type="transmembrane region" description="Helical" evidence="15">
    <location>
        <begin position="62"/>
        <end position="82"/>
    </location>
</feature>
<evidence type="ECO:0000256" key="5">
    <source>
        <dbReference type="ARBA" id="ARBA00022466"/>
    </source>
</evidence>
<dbReference type="InterPro" id="IPR003457">
    <property type="entry name" value="Transprt_MerT"/>
</dbReference>
<feature type="transmembrane region" description="Helical" evidence="15">
    <location>
        <begin position="20"/>
        <end position="50"/>
    </location>
</feature>
<keyword evidence="7" id="KW-0997">Cell inner membrane</keyword>
<comment type="caution">
    <text evidence="16">The sequence shown here is derived from an EMBL/GenBank/DDBJ whole genome shotgun (WGS) entry which is preliminary data.</text>
</comment>
<evidence type="ECO:0000256" key="9">
    <source>
        <dbReference type="ARBA" id="ARBA00022723"/>
    </source>
</evidence>
<evidence type="ECO:0000313" key="17">
    <source>
        <dbReference type="Proteomes" id="UP000236340"/>
    </source>
</evidence>
<feature type="transmembrane region" description="Helical" evidence="15">
    <location>
        <begin position="106"/>
        <end position="129"/>
    </location>
</feature>
<evidence type="ECO:0000256" key="1">
    <source>
        <dbReference type="ARBA" id="ARBA00004429"/>
    </source>
</evidence>
<evidence type="ECO:0000256" key="10">
    <source>
        <dbReference type="ARBA" id="ARBA00022914"/>
    </source>
</evidence>
<evidence type="ECO:0000256" key="12">
    <source>
        <dbReference type="ARBA" id="ARBA00023136"/>
    </source>
</evidence>
<keyword evidence="4" id="KW-0813">Transport</keyword>
<evidence type="ECO:0000256" key="11">
    <source>
        <dbReference type="ARBA" id="ARBA00022989"/>
    </source>
</evidence>
<evidence type="ECO:0000256" key="13">
    <source>
        <dbReference type="ARBA" id="ARBA00030934"/>
    </source>
</evidence>
<accession>A0A2K2HAZ0</accession>
<evidence type="ECO:0000256" key="4">
    <source>
        <dbReference type="ARBA" id="ARBA00022448"/>
    </source>
</evidence>
<evidence type="ECO:0000256" key="6">
    <source>
        <dbReference type="ARBA" id="ARBA00022475"/>
    </source>
</evidence>
<name>A0A2K2HAZ0_9BACT</name>
<organism evidence="16 17">
    <name type="scientific">Geothermobacter hydrogeniphilus</name>
    <dbReference type="NCBI Taxonomy" id="1969733"/>
    <lineage>
        <taxon>Bacteria</taxon>
        <taxon>Pseudomonadati</taxon>
        <taxon>Thermodesulfobacteriota</taxon>
        <taxon>Desulfuromonadia</taxon>
        <taxon>Desulfuromonadales</taxon>
        <taxon>Geothermobacteraceae</taxon>
        <taxon>Geothermobacter</taxon>
    </lineage>
</organism>
<dbReference type="GO" id="GO:0005886">
    <property type="term" value="C:plasma membrane"/>
    <property type="evidence" value="ECO:0007669"/>
    <property type="project" value="UniProtKB-SubCell"/>
</dbReference>
<keyword evidence="10" id="KW-0476">Mercury</keyword>
<sequence>MTTRNESTLVGTDAPQGKKLAGLGLVGAVISGFLASACCIGPLLMVFLGIGSAGALTALEPWRPVMMVLTFLFLGLGFHVTYRRPQTADCSETACCSPGRKRLQKIMLWLATLFSLAMLFAPQIMSLLLD</sequence>
<reference evidence="16 17" key="1">
    <citation type="journal article" date="2018" name="Genome Announc.">
        <title>Genome Sequence of Geothermobacter sp. HR-1 Iron Reducer from the Loihi Seamount.</title>
        <authorList>
            <person name="Smith H."/>
            <person name="Abuyen K."/>
            <person name="Tremblay J."/>
            <person name="Savalia P."/>
            <person name="Perez-Rodriguez I."/>
            <person name="Emerson D."/>
            <person name="Tully B."/>
            <person name="Amend J."/>
        </authorList>
    </citation>
    <scope>NUCLEOTIDE SEQUENCE [LARGE SCALE GENOMIC DNA]</scope>
    <source>
        <strain evidence="16 17">HR-1</strain>
    </source>
</reference>
<dbReference type="Pfam" id="PF02411">
    <property type="entry name" value="MerT"/>
    <property type="match status" value="1"/>
</dbReference>
<evidence type="ECO:0000256" key="2">
    <source>
        <dbReference type="ARBA" id="ARBA00008224"/>
    </source>
</evidence>
<dbReference type="RefSeq" id="WP_103115074.1">
    <property type="nucleotide sequence ID" value="NZ_PPFX01000012.1"/>
</dbReference>
<evidence type="ECO:0000256" key="15">
    <source>
        <dbReference type="SAM" id="Phobius"/>
    </source>
</evidence>
<dbReference type="GO" id="GO:0046872">
    <property type="term" value="F:metal ion binding"/>
    <property type="evidence" value="ECO:0007669"/>
    <property type="project" value="UniProtKB-KW"/>
</dbReference>
<comment type="function">
    <text evidence="14">Involved in mercury resistance. Probably transfers a mercuric ion from the periplasmic Hg(2+)-binding protein MerP to the cytoplasmic mercuric reductase MerA.</text>
</comment>
<protein>
    <recommendedName>
        <fullName evidence="3">Mercuric transport protein MerT</fullName>
    </recommendedName>
    <alternativeName>
        <fullName evidence="13">Mercury ion transport protein</fullName>
    </alternativeName>
</protein>
<evidence type="ECO:0000256" key="7">
    <source>
        <dbReference type="ARBA" id="ARBA00022519"/>
    </source>
</evidence>
<comment type="subcellular location">
    <subcellularLocation>
        <location evidence="1">Cell inner membrane</location>
        <topology evidence="1">Multi-pass membrane protein</topology>
    </subcellularLocation>
</comment>
<evidence type="ECO:0000256" key="8">
    <source>
        <dbReference type="ARBA" id="ARBA00022692"/>
    </source>
</evidence>
<gene>
    <name evidence="16" type="ORF">C2E25_07150</name>
</gene>
<dbReference type="Gene3D" id="1.10.287.910">
    <property type="entry name" value="bacterial mercury transporter, merf"/>
    <property type="match status" value="1"/>
</dbReference>
<dbReference type="EMBL" id="PPFX01000012">
    <property type="protein sequence ID" value="PNU20488.1"/>
    <property type="molecule type" value="Genomic_DNA"/>
</dbReference>
<keyword evidence="5" id="KW-0475">Mercuric resistance</keyword>
<proteinExistence type="inferred from homology"/>
<keyword evidence="6" id="KW-1003">Cell membrane</keyword>
<dbReference type="OrthoDB" id="9813737at2"/>
<evidence type="ECO:0000313" key="16">
    <source>
        <dbReference type="EMBL" id="PNU20488.1"/>
    </source>
</evidence>
<dbReference type="GO" id="GO:0015097">
    <property type="term" value="F:mercury ion transmembrane transporter activity"/>
    <property type="evidence" value="ECO:0007669"/>
    <property type="project" value="InterPro"/>
</dbReference>
<dbReference type="Proteomes" id="UP000236340">
    <property type="component" value="Unassembled WGS sequence"/>
</dbReference>
<keyword evidence="8 15" id="KW-0812">Transmembrane</keyword>
<keyword evidence="12 15" id="KW-0472">Membrane</keyword>
<keyword evidence="9" id="KW-0479">Metal-binding</keyword>
<evidence type="ECO:0000256" key="3">
    <source>
        <dbReference type="ARBA" id="ARBA00017053"/>
    </source>
</evidence>
<comment type="similarity">
    <text evidence="2">Belongs to the MerT family.</text>
</comment>